<keyword evidence="5" id="KW-0297">G-protein coupled receptor</keyword>
<dbReference type="Gene3D" id="1.20.1070.10">
    <property type="entry name" value="Rhodopsin 7-helix transmembrane proteins"/>
    <property type="match status" value="1"/>
</dbReference>
<feature type="transmembrane region" description="Helical" evidence="9">
    <location>
        <begin position="601"/>
        <end position="620"/>
    </location>
</feature>
<proteinExistence type="predicted"/>
<feature type="transmembrane region" description="Helical" evidence="9">
    <location>
        <begin position="216"/>
        <end position="239"/>
    </location>
</feature>
<feature type="domain" description="G-protein coupled receptors family 1 profile" evidence="10">
    <location>
        <begin position="1"/>
        <end position="105"/>
    </location>
</feature>
<evidence type="ECO:0000313" key="12">
    <source>
        <dbReference type="Proteomes" id="UP000225706"/>
    </source>
</evidence>
<keyword evidence="12" id="KW-1185">Reference proteome</keyword>
<accession>A0A2B4RWL3</accession>
<feature type="transmembrane region" description="Helical" evidence="9">
    <location>
        <begin position="341"/>
        <end position="362"/>
    </location>
</feature>
<keyword evidence="7 11" id="KW-0675">Receptor</keyword>
<dbReference type="SUPFAM" id="SSF81321">
    <property type="entry name" value="Family A G protein-coupled receptor-like"/>
    <property type="match status" value="1"/>
</dbReference>
<dbReference type="PROSITE" id="PS50262">
    <property type="entry name" value="G_PROTEIN_RECEP_F1_2"/>
    <property type="match status" value="1"/>
</dbReference>
<evidence type="ECO:0000256" key="9">
    <source>
        <dbReference type="SAM" id="Phobius"/>
    </source>
</evidence>
<dbReference type="GO" id="GO:0045202">
    <property type="term" value="C:synapse"/>
    <property type="evidence" value="ECO:0007669"/>
    <property type="project" value="GOC"/>
</dbReference>
<name>A0A2B4RWL3_STYPI</name>
<feature type="transmembrane region" description="Helical" evidence="9">
    <location>
        <begin position="316"/>
        <end position="335"/>
    </location>
</feature>
<reference evidence="12" key="1">
    <citation type="journal article" date="2017" name="bioRxiv">
        <title>Comparative analysis of the genomes of Stylophora pistillata and Acropora digitifera provides evidence for extensive differences between species of corals.</title>
        <authorList>
            <person name="Voolstra C.R."/>
            <person name="Li Y."/>
            <person name="Liew Y.J."/>
            <person name="Baumgarten S."/>
            <person name="Zoccola D."/>
            <person name="Flot J.-F."/>
            <person name="Tambutte S."/>
            <person name="Allemand D."/>
            <person name="Aranda M."/>
        </authorList>
    </citation>
    <scope>NUCLEOTIDE SEQUENCE [LARGE SCALE GENOMIC DNA]</scope>
</reference>
<dbReference type="InterPro" id="IPR000276">
    <property type="entry name" value="GPCR_Rhodpsn"/>
</dbReference>
<feature type="transmembrane region" description="Helical" evidence="9">
    <location>
        <begin position="284"/>
        <end position="304"/>
    </location>
</feature>
<keyword evidence="6 9" id="KW-0472">Membrane</keyword>
<dbReference type="GO" id="GO:0007187">
    <property type="term" value="P:G protein-coupled receptor signaling pathway, coupled to cyclic nucleotide second messenger"/>
    <property type="evidence" value="ECO:0007669"/>
    <property type="project" value="TreeGrafter"/>
</dbReference>
<dbReference type="InterPro" id="IPR017452">
    <property type="entry name" value="GPCR_Rhodpsn_7TM"/>
</dbReference>
<evidence type="ECO:0000256" key="3">
    <source>
        <dbReference type="ARBA" id="ARBA00022692"/>
    </source>
</evidence>
<protein>
    <submittedName>
        <fullName evidence="11">5-hydroxytryptamine receptor 4</fullName>
    </submittedName>
</protein>
<comment type="subcellular location">
    <subcellularLocation>
        <location evidence="1">Cell membrane</location>
        <topology evidence="1">Multi-pass membrane protein</topology>
    </subcellularLocation>
</comment>
<dbReference type="SUPFAM" id="SSF52151">
    <property type="entry name" value="FabD/lysophospholipase-like"/>
    <property type="match status" value="1"/>
</dbReference>
<evidence type="ECO:0000256" key="6">
    <source>
        <dbReference type="ARBA" id="ARBA00023136"/>
    </source>
</evidence>
<evidence type="ECO:0000256" key="8">
    <source>
        <dbReference type="ARBA" id="ARBA00023224"/>
    </source>
</evidence>
<feature type="transmembrane region" description="Helical" evidence="9">
    <location>
        <begin position="406"/>
        <end position="426"/>
    </location>
</feature>
<dbReference type="GO" id="GO:0030594">
    <property type="term" value="F:neurotransmitter receptor activity"/>
    <property type="evidence" value="ECO:0007669"/>
    <property type="project" value="TreeGrafter"/>
</dbReference>
<feature type="transmembrane region" description="Helical" evidence="9">
    <location>
        <begin position="626"/>
        <end position="648"/>
    </location>
</feature>
<evidence type="ECO:0000256" key="1">
    <source>
        <dbReference type="ARBA" id="ARBA00004651"/>
    </source>
</evidence>
<evidence type="ECO:0000313" key="11">
    <source>
        <dbReference type="EMBL" id="PFX20727.1"/>
    </source>
</evidence>
<comment type="caution">
    <text evidence="11">The sequence shown here is derived from an EMBL/GenBank/DDBJ whole genome shotgun (WGS) entry which is preliminary data.</text>
</comment>
<feature type="transmembrane region" description="Helical" evidence="9">
    <location>
        <begin position="50"/>
        <end position="72"/>
    </location>
</feature>
<dbReference type="PANTHER" id="PTHR24247:SF202">
    <property type="entry name" value="5-HYDROXYTRYPTAMINE RECEPTOR 1"/>
    <property type="match status" value="1"/>
</dbReference>
<dbReference type="GO" id="GO:0007268">
    <property type="term" value="P:chemical synaptic transmission"/>
    <property type="evidence" value="ECO:0007669"/>
    <property type="project" value="TreeGrafter"/>
</dbReference>
<dbReference type="OrthoDB" id="5956833at2759"/>
<keyword evidence="3 9" id="KW-0812">Transmembrane</keyword>
<sequence>MIVLYSKIYTIAKGHAQRAGVNAMTSSNRASSVTSSQTTSFGRELKIAKMLGIVVLCFVICWLPFEIINVVILIDEGVETCAVELADTVSCWLAYLHSSLNPLLYAFTGSEFRRAFRKLLCKREWRTGIAFSGGGIRSAAFCSGVLRYVLQHEIVLDYLSCVSGGGFTGASYLDWKYHHNQQDNPEWHQEFFDHLRKRSGFFCSWRNPFLGIIDSLMLVILCVVVAVIFPAFTTLAFALPTAFSVDYIFGDILRAGFHCPNDSAPKNATESEGCLFVQGHDQTFTLFGVVWATCVGFYVLRFLFPPRHFSIRNKLKVFYVSAGCTLLMTFLPWFFEVFLRVHTSVYVNGFLLLGSIALWLGFPPLRNTASLALLIYAYAYVTKWRVYKSPVLHISYSDNLFYKALLGSAILLWMTPFLGLFNMGAVQTYNRWRLQKAFFSPQSTGCLGCSGISFHDIIPFCSCADTPEWERLDKGFVTMGDLADMKPEYICNTVVNNWQKEAGGVGSKSFELLILSPTGIERLDENPEDNSFAGKIQPRDLPLSDVMATSAAVLALYMGVFDVRAETVRNLQMVLGVHGGKSLISDPSRDVAGSTIACCRFLPVIIQLFIVVPVILPPFLTNDWHAILVVWYLTIVVLAMVTAALPTAPENSGCADKFVRWCTVNIYHVRFARLLLRTVDLGPVPPPLLNLSDGGHIEQLGLLALLKKRLKKIVVVDGTSVGVGQSASAQLLWSLDLARKRLRCSFSAMDGRDIVEDLRSKLEEMPDNCKPRFYKFRVDYYEKNVDGLSDEKVGEGEILLILPRHPDVGITNSTESLRSWTDCIRHTHQPINSKLWGPGPDLEAGEVDRLTGCCCECCHVTYYNSCCGILCGFFPYHKTLNQFFTPAMFSAYHREGYRACLDADIGQFLTEETGGKK</sequence>
<dbReference type="InterPro" id="IPR016035">
    <property type="entry name" value="Acyl_Trfase/lysoPLipase"/>
</dbReference>
<keyword evidence="8" id="KW-0807">Transducer</keyword>
<evidence type="ECO:0000259" key="10">
    <source>
        <dbReference type="PROSITE" id="PS50262"/>
    </source>
</evidence>
<dbReference type="GO" id="GO:0030425">
    <property type="term" value="C:dendrite"/>
    <property type="evidence" value="ECO:0007669"/>
    <property type="project" value="TreeGrafter"/>
</dbReference>
<keyword evidence="4 9" id="KW-1133">Transmembrane helix</keyword>
<dbReference type="PRINTS" id="PR00237">
    <property type="entry name" value="GPCRRHODOPSN"/>
</dbReference>
<evidence type="ECO:0000256" key="2">
    <source>
        <dbReference type="ARBA" id="ARBA00022475"/>
    </source>
</evidence>
<dbReference type="Gene3D" id="3.40.1090.10">
    <property type="entry name" value="Cytosolic phospholipase A2 catalytic domain"/>
    <property type="match status" value="1"/>
</dbReference>
<dbReference type="Pfam" id="PF00001">
    <property type="entry name" value="7tm_1"/>
    <property type="match status" value="1"/>
</dbReference>
<keyword evidence="2" id="KW-1003">Cell membrane</keyword>
<evidence type="ECO:0000256" key="4">
    <source>
        <dbReference type="ARBA" id="ARBA00022989"/>
    </source>
</evidence>
<evidence type="ECO:0000256" key="7">
    <source>
        <dbReference type="ARBA" id="ARBA00023170"/>
    </source>
</evidence>
<feature type="transmembrane region" description="Helical" evidence="9">
    <location>
        <begin position="92"/>
        <end position="108"/>
    </location>
</feature>
<dbReference type="GO" id="GO:0004993">
    <property type="term" value="F:G protein-coupled serotonin receptor activity"/>
    <property type="evidence" value="ECO:0007669"/>
    <property type="project" value="TreeGrafter"/>
</dbReference>
<dbReference type="GO" id="GO:0005886">
    <property type="term" value="C:plasma membrane"/>
    <property type="evidence" value="ECO:0007669"/>
    <property type="project" value="UniProtKB-SubCell"/>
</dbReference>
<dbReference type="EMBL" id="LSMT01000306">
    <property type="protein sequence ID" value="PFX20727.1"/>
    <property type="molecule type" value="Genomic_DNA"/>
</dbReference>
<evidence type="ECO:0000256" key="5">
    <source>
        <dbReference type="ARBA" id="ARBA00023040"/>
    </source>
</evidence>
<organism evidence="11 12">
    <name type="scientific">Stylophora pistillata</name>
    <name type="common">Smooth cauliflower coral</name>
    <dbReference type="NCBI Taxonomy" id="50429"/>
    <lineage>
        <taxon>Eukaryota</taxon>
        <taxon>Metazoa</taxon>
        <taxon>Cnidaria</taxon>
        <taxon>Anthozoa</taxon>
        <taxon>Hexacorallia</taxon>
        <taxon>Scleractinia</taxon>
        <taxon>Astrocoeniina</taxon>
        <taxon>Pocilloporidae</taxon>
        <taxon>Stylophora</taxon>
    </lineage>
</organism>
<dbReference type="PANTHER" id="PTHR24247">
    <property type="entry name" value="5-HYDROXYTRYPTAMINE RECEPTOR"/>
    <property type="match status" value="1"/>
</dbReference>
<gene>
    <name evidence="11" type="primary">Htr4</name>
    <name evidence="11" type="ORF">AWC38_SpisGene14813</name>
</gene>
<dbReference type="AlphaFoldDB" id="A0A2B4RWL3"/>
<dbReference type="Proteomes" id="UP000225706">
    <property type="component" value="Unassembled WGS sequence"/>
</dbReference>
<feature type="transmembrane region" description="Helical" evidence="9">
    <location>
        <begin position="369"/>
        <end position="386"/>
    </location>
</feature>